<name>A0A0F9ULT1_9ZZZZ</name>
<dbReference type="AlphaFoldDB" id="A0A0F9ULT1"/>
<reference evidence="1" key="1">
    <citation type="journal article" date="2015" name="Nature">
        <title>Complex archaea that bridge the gap between prokaryotes and eukaryotes.</title>
        <authorList>
            <person name="Spang A."/>
            <person name="Saw J.H."/>
            <person name="Jorgensen S.L."/>
            <person name="Zaremba-Niedzwiedzka K."/>
            <person name="Martijn J."/>
            <person name="Lind A.E."/>
            <person name="van Eijk R."/>
            <person name="Schleper C."/>
            <person name="Guy L."/>
            <person name="Ettema T.J."/>
        </authorList>
    </citation>
    <scope>NUCLEOTIDE SEQUENCE</scope>
</reference>
<protein>
    <submittedName>
        <fullName evidence="1">Uncharacterized protein</fullName>
    </submittedName>
</protein>
<sequence>MVAKMINKCNKTKRLRCEDYSSGTRMPPNHHVRITEKCIYERDGDCVKLGDACEIQKVRRIRNDR</sequence>
<proteinExistence type="predicted"/>
<comment type="caution">
    <text evidence="1">The sequence shown here is derived from an EMBL/GenBank/DDBJ whole genome shotgun (WGS) entry which is preliminary data.</text>
</comment>
<accession>A0A0F9ULT1</accession>
<dbReference type="EMBL" id="LAZR01000633">
    <property type="protein sequence ID" value="KKN62171.1"/>
    <property type="molecule type" value="Genomic_DNA"/>
</dbReference>
<gene>
    <name evidence="1" type="ORF">LCGC14_0514500</name>
</gene>
<evidence type="ECO:0000313" key="1">
    <source>
        <dbReference type="EMBL" id="KKN62171.1"/>
    </source>
</evidence>
<organism evidence="1">
    <name type="scientific">marine sediment metagenome</name>
    <dbReference type="NCBI Taxonomy" id="412755"/>
    <lineage>
        <taxon>unclassified sequences</taxon>
        <taxon>metagenomes</taxon>
        <taxon>ecological metagenomes</taxon>
    </lineage>
</organism>